<dbReference type="PANTHER" id="PTHR11764">
    <property type="entry name" value="TERPENE CYCLASE/MUTASE FAMILY MEMBER"/>
    <property type="match status" value="1"/>
</dbReference>
<evidence type="ECO:0000256" key="7">
    <source>
        <dbReference type="RuleBase" id="RU362003"/>
    </source>
</evidence>
<dbReference type="FunFam" id="1.50.10.20:FF:000003">
    <property type="entry name" value="Terpene cyclase/mutase family member"/>
    <property type="match status" value="1"/>
</dbReference>
<evidence type="ECO:0000259" key="9">
    <source>
        <dbReference type="Pfam" id="PF13249"/>
    </source>
</evidence>
<dbReference type="Gene3D" id="1.50.10.20">
    <property type="match status" value="2"/>
</dbReference>
<evidence type="ECO:0000256" key="1">
    <source>
        <dbReference type="ARBA" id="ARBA00009755"/>
    </source>
</evidence>
<dbReference type="AlphaFoldDB" id="A0A2V3IV80"/>
<evidence type="ECO:0000256" key="5">
    <source>
        <dbReference type="ARBA" id="ARBA00023098"/>
    </source>
</evidence>
<name>A0A2V3IV80_9FLOR</name>
<dbReference type="GO" id="GO:0005811">
    <property type="term" value="C:lipid droplet"/>
    <property type="evidence" value="ECO:0007669"/>
    <property type="project" value="InterPro"/>
</dbReference>
<dbReference type="EC" id="5.4.99.-" evidence="7"/>
<keyword evidence="2" id="KW-0444">Lipid biosynthesis</keyword>
<dbReference type="GO" id="GO:0006694">
    <property type="term" value="P:steroid biosynthetic process"/>
    <property type="evidence" value="ECO:0007669"/>
    <property type="project" value="UniProtKB-KW"/>
</dbReference>
<keyword evidence="3" id="KW-0677">Repeat</keyword>
<dbReference type="GO" id="GO:0031559">
    <property type="term" value="F:oxidosqualene cyclase activity"/>
    <property type="evidence" value="ECO:0007669"/>
    <property type="project" value="UniProtKB-ARBA"/>
</dbReference>
<feature type="domain" description="Squalene cyclase C-terminal" evidence="8">
    <location>
        <begin position="404"/>
        <end position="742"/>
    </location>
</feature>
<dbReference type="InterPro" id="IPR018333">
    <property type="entry name" value="Squalene_cyclase"/>
</dbReference>
<evidence type="ECO:0000256" key="3">
    <source>
        <dbReference type="ARBA" id="ARBA00022737"/>
    </source>
</evidence>
<evidence type="ECO:0000259" key="8">
    <source>
        <dbReference type="Pfam" id="PF13243"/>
    </source>
</evidence>
<proteinExistence type="inferred from homology"/>
<dbReference type="EMBL" id="NBIV01000047">
    <property type="protein sequence ID" value="PXF45995.1"/>
    <property type="molecule type" value="Genomic_DNA"/>
</dbReference>
<dbReference type="InterPro" id="IPR032697">
    <property type="entry name" value="SQ_cyclase_N"/>
</dbReference>
<dbReference type="SFLD" id="SFLDG01016">
    <property type="entry name" value="Prenyltransferase_Like_2"/>
    <property type="match status" value="1"/>
</dbReference>
<keyword evidence="4" id="KW-0752">Steroid biosynthesis</keyword>
<evidence type="ECO:0000313" key="11">
    <source>
        <dbReference type="Proteomes" id="UP000247409"/>
    </source>
</evidence>
<dbReference type="Proteomes" id="UP000247409">
    <property type="component" value="Unassembled WGS sequence"/>
</dbReference>
<dbReference type="GO" id="GO:0016104">
    <property type="term" value="P:triterpenoid biosynthetic process"/>
    <property type="evidence" value="ECO:0007669"/>
    <property type="project" value="InterPro"/>
</dbReference>
<dbReference type="PANTHER" id="PTHR11764:SF20">
    <property type="entry name" value="LANOSTEROL SYNTHASE"/>
    <property type="match status" value="1"/>
</dbReference>
<dbReference type="NCBIfam" id="TIGR01787">
    <property type="entry name" value="squalene_cyclas"/>
    <property type="match status" value="1"/>
</dbReference>
<dbReference type="PROSITE" id="PS01074">
    <property type="entry name" value="TERPENE_SYNTHASES"/>
    <property type="match status" value="1"/>
</dbReference>
<dbReference type="OrthoDB" id="21502at2759"/>
<dbReference type="InterPro" id="IPR008930">
    <property type="entry name" value="Terpenoid_cyclase/PrenylTrfase"/>
</dbReference>
<dbReference type="SUPFAM" id="SSF48239">
    <property type="entry name" value="Terpenoid cyclases/Protein prenyltransferases"/>
    <property type="match status" value="2"/>
</dbReference>
<reference evidence="10 11" key="1">
    <citation type="journal article" date="2018" name="Mol. Biol. Evol.">
        <title>Analysis of the draft genome of the red seaweed Gracilariopsis chorda provides insights into genome size evolution in Rhodophyta.</title>
        <authorList>
            <person name="Lee J."/>
            <person name="Yang E.C."/>
            <person name="Graf L."/>
            <person name="Yang J.H."/>
            <person name="Qiu H."/>
            <person name="Zel Zion U."/>
            <person name="Chan C.X."/>
            <person name="Stephens T.G."/>
            <person name="Weber A.P.M."/>
            <person name="Boo G.H."/>
            <person name="Boo S.M."/>
            <person name="Kim K.M."/>
            <person name="Shin Y."/>
            <person name="Jung M."/>
            <person name="Lee S.J."/>
            <person name="Yim H.S."/>
            <person name="Lee J.H."/>
            <person name="Bhattacharya D."/>
            <person name="Yoon H.S."/>
        </authorList>
    </citation>
    <scope>NUCLEOTIDE SEQUENCE [LARGE SCALE GENOMIC DNA]</scope>
    <source>
        <strain evidence="10 11">SKKU-2015</strain>
        <tissue evidence="10">Whole body</tissue>
    </source>
</reference>
<keyword evidence="11" id="KW-1185">Reference proteome</keyword>
<evidence type="ECO:0000256" key="6">
    <source>
        <dbReference type="ARBA" id="ARBA00023235"/>
    </source>
</evidence>
<evidence type="ECO:0000256" key="4">
    <source>
        <dbReference type="ARBA" id="ARBA00022955"/>
    </source>
</evidence>
<dbReference type="Pfam" id="PF13249">
    <property type="entry name" value="SQHop_cyclase_N"/>
    <property type="match status" value="1"/>
</dbReference>
<protein>
    <recommendedName>
        <fullName evidence="7">Terpene cyclase/mutase family member</fullName>
        <ecNumber evidence="7">5.4.99.-</ecNumber>
    </recommendedName>
</protein>
<dbReference type="InterPro" id="IPR032696">
    <property type="entry name" value="SQ_cyclase_C"/>
</dbReference>
<keyword evidence="6 7" id="KW-0413">Isomerase</keyword>
<dbReference type="STRING" id="448386.A0A2V3IV80"/>
<feature type="domain" description="Squalene cyclase N-terminal" evidence="9">
    <location>
        <begin position="99"/>
        <end position="390"/>
    </location>
</feature>
<dbReference type="CDD" id="cd02892">
    <property type="entry name" value="SQCY_1"/>
    <property type="match status" value="1"/>
</dbReference>
<dbReference type="InterPro" id="IPR002365">
    <property type="entry name" value="Terpene_synthase_CS"/>
</dbReference>
<organism evidence="10 11">
    <name type="scientific">Gracilariopsis chorda</name>
    <dbReference type="NCBI Taxonomy" id="448386"/>
    <lineage>
        <taxon>Eukaryota</taxon>
        <taxon>Rhodophyta</taxon>
        <taxon>Florideophyceae</taxon>
        <taxon>Rhodymeniophycidae</taxon>
        <taxon>Gracilariales</taxon>
        <taxon>Gracilariaceae</taxon>
        <taxon>Gracilariopsis</taxon>
    </lineage>
</organism>
<evidence type="ECO:0000313" key="10">
    <source>
        <dbReference type="EMBL" id="PXF45995.1"/>
    </source>
</evidence>
<dbReference type="Pfam" id="PF13243">
    <property type="entry name" value="SQHop_cyclase_C"/>
    <property type="match status" value="1"/>
</dbReference>
<keyword evidence="5" id="KW-0443">Lipid metabolism</keyword>
<comment type="caution">
    <text evidence="10">The sequence shown here is derived from an EMBL/GenBank/DDBJ whole genome shotgun (WGS) entry which is preliminary data.</text>
</comment>
<accession>A0A2V3IV80</accession>
<evidence type="ECO:0000256" key="2">
    <source>
        <dbReference type="ARBA" id="ARBA00022516"/>
    </source>
</evidence>
<sequence>MSESAEPQEHLPTWLLRYQRGRQWWEPTTPANKDLVDAMETTRRSYTANRHKTAHSSDRILRLVAEHGLLEGNPKNSKIEPVPDRVANDPLAVAIHKGISYFATLQCGDGHWAGDYGGPMFLMPGMIIACYVTKTPFHASQKQEMIRYLRNHQNHDGGFGLHIEHKSIMFGTALSYVSMRLLGVGPDHPDAMRARQWVLDHGGAGGIPGWGKFWLSVLGVYEWSGLDPLTPEFWLLPYALPVHPARFWCHCRVVYLPMSHLYGRRAVGELTDLVKDIREELYLESYDQIQWSSFRGKCCEEDVYVQRPYLQRLLWGALTIFENVWFPFKKTLRQLALDETLELVKGEDRSTNHIDIGPVNKVINFLCVWFDNPNSPDVTKHRDRLKDYLWLAEDGMKMQGYNGSQLWDTAFASQAFMTVGRDLLEPFRDTLSRAHDYIRITQVKEDVPNRKRYYRHESKGAWPFSTRDHGWPIADCTGEGLAAALLLQSEHGTWIPKTEQISLDRLAEAAEMILNYQNDDGGWATYELTRGPAWLEYLNPSEVFGDIMIDYSYVECSSSAMKGLGEFRKAYPDHPLRTRIDKSIESGVRFIESCQREDGSWYGSWGVCFLYAFWFAIDAYSSVGLSPATSISMRKACEFVLSKQKADGSWGESYLSSEKQVYTQSDHGLVVSTGWALVALCMATWHDRQPLEKAAQFLIQSQEQNGDWPQQNICGVFNKNCMISYSQYRNIFPIWALSEYRNYCSESS</sequence>
<comment type="similarity">
    <text evidence="1 7">Belongs to the terpene cyclase/mutase family.</text>
</comment>
<gene>
    <name evidence="10" type="ORF">BWQ96_04251</name>
</gene>